<protein>
    <submittedName>
        <fullName evidence="1">Uncharacterized protein</fullName>
    </submittedName>
</protein>
<gene>
    <name evidence="1" type="ORF">GSTUAT00000308001</name>
</gene>
<dbReference type="AlphaFoldDB" id="A0A292Q9G3"/>
<dbReference type="EMBL" id="LN890945">
    <property type="protein sequence ID" value="CUS15605.1"/>
    <property type="molecule type" value="Genomic_DNA"/>
</dbReference>
<evidence type="ECO:0000313" key="1">
    <source>
        <dbReference type="EMBL" id="CUS15605.1"/>
    </source>
</evidence>
<reference evidence="1" key="1">
    <citation type="submission" date="2015-10" db="EMBL/GenBank/DDBJ databases">
        <authorList>
            <person name="Regsiter A."/>
            <person name="william w."/>
        </authorList>
    </citation>
    <scope>NUCLEOTIDE SEQUENCE</scope>
    <source>
        <strain evidence="1">Montdore</strain>
    </source>
</reference>
<proteinExistence type="predicted"/>
<organism evidence="1 2">
    <name type="scientific">Tuber aestivum</name>
    <name type="common">summer truffle</name>
    <dbReference type="NCBI Taxonomy" id="59557"/>
    <lineage>
        <taxon>Eukaryota</taxon>
        <taxon>Fungi</taxon>
        <taxon>Dikarya</taxon>
        <taxon>Ascomycota</taxon>
        <taxon>Pezizomycotina</taxon>
        <taxon>Pezizomycetes</taxon>
        <taxon>Pezizales</taxon>
        <taxon>Tuberaceae</taxon>
        <taxon>Tuber</taxon>
    </lineage>
</organism>
<name>A0A292Q9G3_9PEZI</name>
<accession>A0A292Q9G3</accession>
<keyword evidence="2" id="KW-1185">Reference proteome</keyword>
<sequence length="198" mass="21696">MRCVKLVDVHSGLLDQSARRSRKICVSFRRIASDKALNPESGSLKFGSTPWDSSIRTIFRHPLRIAICMCGRGLRPPVGVRSILTSLKRSRVVSSSPPRIAWCSGVRPWMLGALIFTPGLFSRKATTAGALDKQATCSGALYSKSRTLMSAPPSSKRILDKRGSRRPAAVCNAVRWAGPDSLTLTRESLRRTRTMGSL</sequence>
<evidence type="ECO:0000313" key="2">
    <source>
        <dbReference type="Proteomes" id="UP001412239"/>
    </source>
</evidence>
<dbReference type="Proteomes" id="UP001412239">
    <property type="component" value="Unassembled WGS sequence"/>
</dbReference>